<keyword evidence="2" id="KW-1185">Reference proteome</keyword>
<dbReference type="EMBL" id="DS268645">
    <property type="protein sequence ID" value="EFO96566.1"/>
    <property type="molecule type" value="Genomic_DNA"/>
</dbReference>
<gene>
    <name evidence="1" type="ORF">CRE_23138</name>
</gene>
<evidence type="ECO:0000313" key="1">
    <source>
        <dbReference type="EMBL" id="EFO96566.1"/>
    </source>
</evidence>
<proteinExistence type="predicted"/>
<dbReference type="HOGENOM" id="CLU_1327479_0_0_1"/>
<reference evidence="1" key="1">
    <citation type="submission" date="2007-07" db="EMBL/GenBank/DDBJ databases">
        <title>PCAP assembly of the Caenorhabditis remanei genome.</title>
        <authorList>
            <consortium name="The Caenorhabditis remanei Sequencing Consortium"/>
            <person name="Wilson R.K."/>
        </authorList>
    </citation>
    <scope>NUCLEOTIDE SEQUENCE [LARGE SCALE GENOMIC DNA]</scope>
    <source>
        <strain evidence="1">PB4641</strain>
    </source>
</reference>
<organism evidence="2">
    <name type="scientific">Caenorhabditis remanei</name>
    <name type="common">Caenorhabditis vulgaris</name>
    <dbReference type="NCBI Taxonomy" id="31234"/>
    <lineage>
        <taxon>Eukaryota</taxon>
        <taxon>Metazoa</taxon>
        <taxon>Ecdysozoa</taxon>
        <taxon>Nematoda</taxon>
        <taxon>Chromadorea</taxon>
        <taxon>Rhabditida</taxon>
        <taxon>Rhabditina</taxon>
        <taxon>Rhabditomorpha</taxon>
        <taxon>Rhabditoidea</taxon>
        <taxon>Rhabditidae</taxon>
        <taxon>Peloderinae</taxon>
        <taxon>Caenorhabditis</taxon>
    </lineage>
</organism>
<dbReference type="InParanoid" id="E3NFW7"/>
<protein>
    <submittedName>
        <fullName evidence="1">Uncharacterized protein</fullName>
    </submittedName>
</protein>
<sequence>MSLPISRFDDPPSVDPPTHPLIPNFKFPKSANVPPSNDVICPELWNQRAEDVLVTAYSTDFNQRFIDNVRENMSRSYDAYANVYLDGKPYFMQTDATFEQWYKDPIPPPTSPDSETPSNALEMIQNYLYIPTERPCGHALVVLIKRLPEVEDDSLLLALIKRAHVNFNVIISTSTLGTDAKSFWCEIASKVNGLCFFDEEKNFVKNS</sequence>
<dbReference type="STRING" id="31234.E3NFW7"/>
<evidence type="ECO:0000313" key="2">
    <source>
        <dbReference type="Proteomes" id="UP000008281"/>
    </source>
</evidence>
<accession>E3NFW7</accession>
<dbReference type="Proteomes" id="UP000008281">
    <property type="component" value="Unassembled WGS sequence"/>
</dbReference>
<dbReference type="AlphaFoldDB" id="E3NFW7"/>
<name>E3NFW7_CAERE</name>